<keyword evidence="2" id="KW-1185">Reference proteome</keyword>
<dbReference type="RefSeq" id="WP_015186365.1">
    <property type="nucleotide sequence ID" value="NC_019743.1"/>
</dbReference>
<accession>K9WPQ6</accession>
<name>K9WPQ6_9CYAN</name>
<evidence type="ECO:0000313" key="2">
    <source>
        <dbReference type="Proteomes" id="UP000010471"/>
    </source>
</evidence>
<organism evidence="1 2">
    <name type="scientific">Allocoleopsis franciscana PCC 7113</name>
    <dbReference type="NCBI Taxonomy" id="1173027"/>
    <lineage>
        <taxon>Bacteria</taxon>
        <taxon>Bacillati</taxon>
        <taxon>Cyanobacteriota</taxon>
        <taxon>Cyanophyceae</taxon>
        <taxon>Coleofasciculales</taxon>
        <taxon>Coleofasciculaceae</taxon>
        <taxon>Allocoleopsis</taxon>
        <taxon>Allocoleopsis franciscana</taxon>
    </lineage>
</organism>
<protein>
    <submittedName>
        <fullName evidence="1">Uncharacterized protein</fullName>
    </submittedName>
</protein>
<geneLocation type="plasmid" evidence="1 2">
    <name>pMIC7113.08</name>
</geneLocation>
<gene>
    <name evidence="1" type="ORF">Mic7113_6818</name>
</gene>
<evidence type="ECO:0000313" key="1">
    <source>
        <dbReference type="EMBL" id="AFZ22375.1"/>
    </source>
</evidence>
<dbReference type="OrthoDB" id="583031at2"/>
<reference evidence="1 2" key="1">
    <citation type="submission" date="2012-06" db="EMBL/GenBank/DDBJ databases">
        <title>Finished plasmid 8 of genome of Microcoleus sp. PCC 7113.</title>
        <authorList>
            <consortium name="US DOE Joint Genome Institute"/>
            <person name="Gugger M."/>
            <person name="Coursin T."/>
            <person name="Rippka R."/>
            <person name="Tandeau De Marsac N."/>
            <person name="Huntemann M."/>
            <person name="Wei C.-L."/>
            <person name="Han J."/>
            <person name="Detter J.C."/>
            <person name="Han C."/>
            <person name="Tapia R."/>
            <person name="Chen A."/>
            <person name="Kyrpides N."/>
            <person name="Mavromatis K."/>
            <person name="Markowitz V."/>
            <person name="Szeto E."/>
            <person name="Ivanova N."/>
            <person name="Pagani I."/>
            <person name="Pati A."/>
            <person name="Goodwin L."/>
            <person name="Nordberg H.P."/>
            <person name="Cantor M.N."/>
            <person name="Hua S.X."/>
            <person name="Woyke T."/>
            <person name="Kerfeld C.A."/>
        </authorList>
    </citation>
    <scope>NUCLEOTIDE SEQUENCE [LARGE SCALE GENOMIC DNA]</scope>
    <source>
        <strain evidence="1 2">PCC 7113</strain>
        <plasmid evidence="1 2">pMIC7113.08</plasmid>
    </source>
</reference>
<dbReference type="HOGENOM" id="CLU_142685_0_0_3"/>
<dbReference type="Proteomes" id="UP000010471">
    <property type="component" value="Plasmid pMIC7113.08"/>
</dbReference>
<dbReference type="EMBL" id="CP003638">
    <property type="protein sequence ID" value="AFZ22375.1"/>
    <property type="molecule type" value="Genomic_DNA"/>
</dbReference>
<keyword evidence="1" id="KW-0614">Plasmid</keyword>
<sequence>MSIELDLGNAAHWEQFHYSSRQVSWRTNYLFNPLEEIDCSGGTLLESSILASFANSTNAKSTWRVAGWLHQKIRVGVAVGGGLDAVSQHNSRVLLNRVNLHFWRRDIKSYGLSFAATNWMQQLNLTLWKYTGPIIDLTQEAIDLTRIDILRTEAKVDILFKDWKR</sequence>
<proteinExistence type="predicted"/>
<dbReference type="AlphaFoldDB" id="K9WPQ6"/>
<dbReference type="KEGG" id="mic:Mic7113_6818"/>